<dbReference type="SUPFAM" id="SSF50249">
    <property type="entry name" value="Nucleic acid-binding proteins"/>
    <property type="match status" value="1"/>
</dbReference>
<evidence type="ECO:0000256" key="6">
    <source>
        <dbReference type="ARBA" id="ARBA00033409"/>
    </source>
</evidence>
<evidence type="ECO:0000256" key="2">
    <source>
        <dbReference type="ARBA" id="ARBA00021310"/>
    </source>
</evidence>
<comment type="caution">
    <text evidence="10">The sequence shown here is derived from an EMBL/GenBank/DDBJ whole genome shotgun (WGS) entry which is preliminary data.</text>
</comment>
<dbReference type="InterPro" id="IPR012340">
    <property type="entry name" value="NA-bd_OB-fold"/>
</dbReference>
<name>F2ATL5_RHOBT</name>
<dbReference type="Gene3D" id="2.40.50.140">
    <property type="entry name" value="Nucleic acid-binding proteins"/>
    <property type="match status" value="1"/>
</dbReference>
<dbReference type="InterPro" id="IPR042242">
    <property type="entry name" value="RecO_C"/>
</dbReference>
<evidence type="ECO:0000313" key="10">
    <source>
        <dbReference type="EMBL" id="EGF27055.1"/>
    </source>
</evidence>
<protein>
    <recommendedName>
        <fullName evidence="2 7">DNA repair protein RecO</fullName>
    </recommendedName>
    <alternativeName>
        <fullName evidence="6 7">Recombination protein O</fullName>
    </alternativeName>
</protein>
<evidence type="ECO:0000313" key="11">
    <source>
        <dbReference type="Proteomes" id="UP000006222"/>
    </source>
</evidence>
<dbReference type="GO" id="GO:0006310">
    <property type="term" value="P:DNA recombination"/>
    <property type="evidence" value="ECO:0007669"/>
    <property type="project" value="UniProtKB-UniRule"/>
</dbReference>
<accession>F2ATL5</accession>
<evidence type="ECO:0000256" key="1">
    <source>
        <dbReference type="ARBA" id="ARBA00007452"/>
    </source>
</evidence>
<sequence length="276" mass="30349">MTNQSTTAIVLRTVDFSETSLIVTLLTKDLGRISALAKGARRLKGPFEGSLDLLSVCAITLIDKPGDTLDLLTESKLRRRFRGAQRSLERLHAGYYIAEMLRLLVDDDDPHRELFDMTLSAMGMIDGEGHVAKTLLAFDAQCLRLLGHSPATQRCTVCGRDAERSRRRASFSLVGGGVVCENCRPSQSHLMTASWDALDALRELASEPELPPSTIDADTDNPSQPPSTAFPIGRLFPAMTPAIYRDLRGLLNRTLESLVGQTPRMQPFLPDKLDSL</sequence>
<evidence type="ECO:0000256" key="8">
    <source>
        <dbReference type="SAM" id="MobiDB-lite"/>
    </source>
</evidence>
<evidence type="ECO:0000256" key="4">
    <source>
        <dbReference type="ARBA" id="ARBA00023172"/>
    </source>
</evidence>
<dbReference type="Gene3D" id="1.20.1440.120">
    <property type="entry name" value="Recombination protein O, C-terminal domain"/>
    <property type="match status" value="1"/>
</dbReference>
<dbReference type="InterPro" id="IPR003717">
    <property type="entry name" value="RecO"/>
</dbReference>
<dbReference type="AlphaFoldDB" id="F2ATL5"/>
<dbReference type="GO" id="GO:0043590">
    <property type="term" value="C:bacterial nucleoid"/>
    <property type="evidence" value="ECO:0007669"/>
    <property type="project" value="TreeGrafter"/>
</dbReference>
<dbReference type="HAMAP" id="MF_00201">
    <property type="entry name" value="RecO"/>
    <property type="match status" value="1"/>
</dbReference>
<comment type="similarity">
    <text evidence="1 7">Belongs to the RecO family.</text>
</comment>
<dbReference type="Pfam" id="PF02565">
    <property type="entry name" value="RecO_C"/>
    <property type="match status" value="1"/>
</dbReference>
<proteinExistence type="inferred from homology"/>
<dbReference type="Proteomes" id="UP000006222">
    <property type="component" value="Unassembled WGS sequence"/>
</dbReference>
<feature type="domain" description="DNA replication/recombination mediator RecO N-terminal" evidence="9">
    <location>
        <begin position="1"/>
        <end position="79"/>
    </location>
</feature>
<keyword evidence="5 7" id="KW-0234">DNA repair</keyword>
<keyword evidence="4 7" id="KW-0233">DNA recombination</keyword>
<evidence type="ECO:0000256" key="7">
    <source>
        <dbReference type="HAMAP-Rule" id="MF_00201"/>
    </source>
</evidence>
<gene>
    <name evidence="7" type="primary">recO</name>
    <name evidence="10" type="ORF">RBWH47_05645</name>
</gene>
<evidence type="ECO:0000256" key="5">
    <source>
        <dbReference type="ARBA" id="ARBA00023204"/>
    </source>
</evidence>
<organism evidence="10 11">
    <name type="scientific">Rhodopirellula baltica WH47</name>
    <dbReference type="NCBI Taxonomy" id="991778"/>
    <lineage>
        <taxon>Bacteria</taxon>
        <taxon>Pseudomonadati</taxon>
        <taxon>Planctomycetota</taxon>
        <taxon>Planctomycetia</taxon>
        <taxon>Pirellulales</taxon>
        <taxon>Pirellulaceae</taxon>
        <taxon>Rhodopirellula</taxon>
    </lineage>
</organism>
<reference evidence="10 11" key="1">
    <citation type="journal article" date="2013" name="Mar. Genomics">
        <title>Expression of sulfatases in Rhodopirellula baltica and the diversity of sulfatases in the genus Rhodopirellula.</title>
        <authorList>
            <person name="Wegner C.E."/>
            <person name="Richter-Heitmann T."/>
            <person name="Klindworth A."/>
            <person name="Klockow C."/>
            <person name="Richter M."/>
            <person name="Achstetter T."/>
            <person name="Glockner F.O."/>
            <person name="Harder J."/>
        </authorList>
    </citation>
    <scope>NUCLEOTIDE SEQUENCE [LARGE SCALE GENOMIC DNA]</scope>
    <source>
        <strain evidence="10 11">WH47</strain>
    </source>
</reference>
<evidence type="ECO:0000259" key="9">
    <source>
        <dbReference type="Pfam" id="PF11967"/>
    </source>
</evidence>
<dbReference type="SUPFAM" id="SSF57863">
    <property type="entry name" value="ArfGap/RecO-like zinc finger"/>
    <property type="match status" value="1"/>
</dbReference>
<dbReference type="NCBIfam" id="TIGR00613">
    <property type="entry name" value="reco"/>
    <property type="match status" value="1"/>
</dbReference>
<dbReference type="GO" id="GO:0006302">
    <property type="term" value="P:double-strand break repair"/>
    <property type="evidence" value="ECO:0007669"/>
    <property type="project" value="TreeGrafter"/>
</dbReference>
<dbReference type="Pfam" id="PF11967">
    <property type="entry name" value="RecO_N"/>
    <property type="match status" value="1"/>
</dbReference>
<dbReference type="RefSeq" id="WP_007326976.1">
    <property type="nucleotide sequence ID" value="NZ_AFAR01000167.1"/>
</dbReference>
<keyword evidence="3 7" id="KW-0227">DNA damage</keyword>
<dbReference type="EMBL" id="AFAR01000167">
    <property type="protein sequence ID" value="EGF27055.1"/>
    <property type="molecule type" value="Genomic_DNA"/>
</dbReference>
<dbReference type="InterPro" id="IPR022572">
    <property type="entry name" value="DNA_rep/recomb_RecO_N"/>
</dbReference>
<dbReference type="PATRIC" id="fig|991778.3.peg.3254"/>
<dbReference type="PANTHER" id="PTHR33991:SF1">
    <property type="entry name" value="DNA REPAIR PROTEIN RECO"/>
    <property type="match status" value="1"/>
</dbReference>
<dbReference type="InterPro" id="IPR037278">
    <property type="entry name" value="ARFGAP/RecO"/>
</dbReference>
<feature type="region of interest" description="Disordered" evidence="8">
    <location>
        <begin position="208"/>
        <end position="229"/>
    </location>
</feature>
<evidence type="ECO:0000256" key="3">
    <source>
        <dbReference type="ARBA" id="ARBA00022763"/>
    </source>
</evidence>
<comment type="function">
    <text evidence="7">Involved in DNA repair and RecF pathway recombination.</text>
</comment>
<dbReference type="PANTHER" id="PTHR33991">
    <property type="entry name" value="DNA REPAIR PROTEIN RECO"/>
    <property type="match status" value="1"/>
</dbReference>